<dbReference type="InterPro" id="IPR008250">
    <property type="entry name" value="ATPase_P-typ_transduc_dom_A_sf"/>
</dbReference>
<evidence type="ECO:0000256" key="9">
    <source>
        <dbReference type="ARBA" id="ARBA00022842"/>
    </source>
</evidence>
<dbReference type="PRINTS" id="PR00119">
    <property type="entry name" value="CATATPASE"/>
</dbReference>
<dbReference type="RefSeq" id="XP_005649928.1">
    <property type="nucleotide sequence ID" value="XM_005649871.1"/>
</dbReference>
<evidence type="ECO:0000256" key="7">
    <source>
        <dbReference type="ARBA" id="ARBA00022824"/>
    </source>
</evidence>
<keyword evidence="9" id="KW-0460">Magnesium</keyword>
<dbReference type="SFLD" id="SFLDF00027">
    <property type="entry name" value="p-type_atpase"/>
    <property type="match status" value="1"/>
</dbReference>
<evidence type="ECO:0000256" key="10">
    <source>
        <dbReference type="ARBA" id="ARBA00022967"/>
    </source>
</evidence>
<feature type="domain" description="P-type ATPase A" evidence="15">
    <location>
        <begin position="200"/>
        <end position="339"/>
    </location>
</feature>
<dbReference type="AlphaFoldDB" id="I0Z415"/>
<comment type="caution">
    <text evidence="16">The sequence shown here is derived from an EMBL/GenBank/DDBJ whole genome shotgun (WGS) entry which is preliminary data.</text>
</comment>
<name>I0Z415_COCSC</name>
<feature type="transmembrane region" description="Helical" evidence="14">
    <location>
        <begin position="354"/>
        <end position="375"/>
    </location>
</feature>
<dbReference type="FunFam" id="2.70.150.10:FF:000027">
    <property type="entry name" value="Cation-transporting ATPase"/>
    <property type="match status" value="1"/>
</dbReference>
<dbReference type="SUPFAM" id="SSF81660">
    <property type="entry name" value="Metal cation-transporting ATPase, ATP-binding domain N"/>
    <property type="match status" value="1"/>
</dbReference>
<dbReference type="Gene3D" id="3.40.1110.10">
    <property type="entry name" value="Calcium-transporting ATPase, cytoplasmic domain N"/>
    <property type="match status" value="1"/>
</dbReference>
<dbReference type="PANTHER" id="PTHR45630:SF7">
    <property type="entry name" value="ENDOPLASMIC RETICULUM TRANSMEMBRANE HELIX TRANSLOCASE"/>
    <property type="match status" value="1"/>
</dbReference>
<organism evidence="16 17">
    <name type="scientific">Coccomyxa subellipsoidea (strain C-169)</name>
    <name type="common">Green microalga</name>
    <dbReference type="NCBI Taxonomy" id="574566"/>
    <lineage>
        <taxon>Eukaryota</taxon>
        <taxon>Viridiplantae</taxon>
        <taxon>Chlorophyta</taxon>
        <taxon>core chlorophytes</taxon>
        <taxon>Trebouxiophyceae</taxon>
        <taxon>Trebouxiophyceae incertae sedis</taxon>
        <taxon>Coccomyxaceae</taxon>
        <taxon>Coccomyxa</taxon>
        <taxon>Coccomyxa subellipsoidea</taxon>
    </lineage>
</organism>
<keyword evidence="6" id="KW-0547">Nucleotide-binding</keyword>
<evidence type="ECO:0000256" key="8">
    <source>
        <dbReference type="ARBA" id="ARBA00022840"/>
    </source>
</evidence>
<keyword evidence="3" id="KW-0813">Transport</keyword>
<evidence type="ECO:0000256" key="12">
    <source>
        <dbReference type="ARBA" id="ARBA00023136"/>
    </source>
</evidence>
<dbReference type="STRING" id="574566.I0Z415"/>
<reference evidence="16 17" key="1">
    <citation type="journal article" date="2012" name="Genome Biol.">
        <title>The genome of the polar eukaryotic microalga coccomyxa subellipsoidea reveals traits of cold adaptation.</title>
        <authorList>
            <person name="Blanc G."/>
            <person name="Agarkova I."/>
            <person name="Grimwood J."/>
            <person name="Kuo A."/>
            <person name="Brueggeman A."/>
            <person name="Dunigan D."/>
            <person name="Gurnon J."/>
            <person name="Ladunga I."/>
            <person name="Lindquist E."/>
            <person name="Lucas S."/>
            <person name="Pangilinan J."/>
            <person name="Proschold T."/>
            <person name="Salamov A."/>
            <person name="Schmutz J."/>
            <person name="Weeks D."/>
            <person name="Yamada T."/>
            <person name="Claverie J.M."/>
            <person name="Grigoriev I."/>
            <person name="Van Etten J."/>
            <person name="Lomsadze A."/>
            <person name="Borodovsky M."/>
        </authorList>
    </citation>
    <scope>NUCLEOTIDE SEQUENCE [LARGE SCALE GENOMIC DNA]</scope>
    <source>
        <strain evidence="16 17">C-169</strain>
    </source>
</reference>
<dbReference type="InterPro" id="IPR023299">
    <property type="entry name" value="ATPase_P-typ_cyto_dom_N"/>
</dbReference>
<feature type="transmembrane region" description="Helical" evidence="14">
    <location>
        <begin position="1076"/>
        <end position="1095"/>
    </location>
</feature>
<evidence type="ECO:0000256" key="3">
    <source>
        <dbReference type="ARBA" id="ARBA00022448"/>
    </source>
</evidence>
<feature type="region of interest" description="Disordered" evidence="13">
    <location>
        <begin position="801"/>
        <end position="847"/>
    </location>
</feature>
<dbReference type="GO" id="GO:0019829">
    <property type="term" value="F:ATPase-coupled monoatomic cation transmembrane transporter activity"/>
    <property type="evidence" value="ECO:0007669"/>
    <property type="project" value="TreeGrafter"/>
</dbReference>
<dbReference type="SUPFAM" id="SSF81665">
    <property type="entry name" value="Calcium ATPase, transmembrane domain M"/>
    <property type="match status" value="1"/>
</dbReference>
<dbReference type="InterPro" id="IPR059000">
    <property type="entry name" value="ATPase_P-type_domA"/>
</dbReference>
<feature type="transmembrane region" description="Helical" evidence="14">
    <location>
        <begin position="928"/>
        <end position="949"/>
    </location>
</feature>
<dbReference type="InterPro" id="IPR023214">
    <property type="entry name" value="HAD_sf"/>
</dbReference>
<sequence length="1167" mass="127945">MSIFGGLVVAQVLLWLFGIWMINVKCLVEYQSCPSPYRATHCKVAAADFTGKKEIVPLDRKKVEDGQLEISFEFRKQRFHYDAEKNLFEKLAYPVQETFGQYQRSSGYGNEVKAAAALDRWGENRFEVPVPQFGQLLKEQLLAPFFVFQVFCVGLWCLDDYWYYSLFTLGMLVMFECTVVGQRLRNLRELRSLTTPKQALQVYRQGKWVQLPGDALLPGDVISIGRPSGGVGQEERVVPADALLLAGTCIVEEAVLTGESTPQWKNPIGTGSTNAAAAQEGLDSRLSIKRDKNHMLFSGTKILQHTGDKSARIRTPDNGCLAVVLRTGFETSQGQLMRTILYSTERVTANNWEVGLFILFLLIFAVAAAAYVLYYGLQNPDRDRFKLFLNCTMIITSVIPPELPMELSIAVNASLLALARKAVFCTEPFRIPLAGKACPGSHLLCSCDSVAVCCFDKTGTLTSDNMVLKGLVGLAGRARELVADVREGSREAVRVLAACQSLIQVDGALVGDPLERAAFQATGWTYAGGNLTSGKQAGGKEVTTILHRYHFTSTLKRMTVIHSSTPAYWAVVKGAPEVIQGFLAAPPAEYEAAYKEYAAQGGRVIALAYKKLDAKLSPVEIGNLPRSEVESNLHFGAFAIFQCPLKEESEPALRMLKDASHQLVMITGDAPLTACHVASQVHILDRPVLMLDDVEDDSRFEWTTPDEALRLPFQRSRQDAVSLAAKWDLCISGDGLHHLHQIGAETDYIPLTQVFARVSPDQKELILRTLRTAGWTTLMCGDGTNDVGALKTAHVGVALLTPRPPAAKPKDNGSAPAVAGPSGRALPGRGGAAGPGPSSLAAGRGRRYASTPLTRSHADIGLQPVDARMQKMADWMDSMEPDEGMVPMVKPGDASMASPFTAKLASVMPCTDIIRQGRSTLVTTIQMFKILGLICLSTAYSLSVMYLQGVKLGDFQATVMGMLSAMLFFVISHAKPLDQLSPQRPHPNIFSAYVFLSLLGQFAAHMGFLIYITDGVNSWWAQDEVQEPNADFKPNLVNTVCFLVQFIIQLITFGVNYQGPPFNASIRDTKTLRYTFWWGSIFWAVLSLDLVPELTQLVSLVSVPPMLGYKIVGLGLATFAVTFAWDHVLRAAFPAPSPPQKGYLAFKKELAVLKKQEARQQRRPHAG</sequence>
<dbReference type="InterPro" id="IPR018303">
    <property type="entry name" value="ATPase_P-typ_P_site"/>
</dbReference>
<proteinExistence type="inferred from homology"/>
<dbReference type="EMBL" id="AGSI01000004">
    <property type="protein sequence ID" value="EIE25384.1"/>
    <property type="molecule type" value="Genomic_DNA"/>
</dbReference>
<comment type="subcellular location">
    <subcellularLocation>
        <location evidence="1">Endoplasmic reticulum membrane</location>
        <topology evidence="1">Multi-pass membrane protein</topology>
    </subcellularLocation>
</comment>
<dbReference type="GO" id="GO:0005524">
    <property type="term" value="F:ATP binding"/>
    <property type="evidence" value="ECO:0007669"/>
    <property type="project" value="UniProtKB-KW"/>
</dbReference>
<dbReference type="PROSITE" id="PS00154">
    <property type="entry name" value="ATPASE_E1_E2"/>
    <property type="match status" value="1"/>
</dbReference>
<dbReference type="NCBIfam" id="TIGR01657">
    <property type="entry name" value="P-ATPase-V"/>
    <property type="match status" value="1"/>
</dbReference>
<dbReference type="Gene3D" id="3.40.50.1000">
    <property type="entry name" value="HAD superfamily/HAD-like"/>
    <property type="match status" value="1"/>
</dbReference>
<dbReference type="InterPro" id="IPR036412">
    <property type="entry name" value="HAD-like_sf"/>
</dbReference>
<dbReference type="eggNOG" id="KOG0209">
    <property type="taxonomic scope" value="Eukaryota"/>
</dbReference>
<evidence type="ECO:0000313" key="17">
    <source>
        <dbReference type="Proteomes" id="UP000007264"/>
    </source>
</evidence>
<feature type="transmembrane region" description="Helical" evidence="14">
    <location>
        <begin position="992"/>
        <end position="1012"/>
    </location>
</feature>
<gene>
    <name evidence="16" type="ORF">COCSUDRAFT_13828</name>
</gene>
<dbReference type="GO" id="GO:0015662">
    <property type="term" value="F:P-type ion transporter activity"/>
    <property type="evidence" value="ECO:0007669"/>
    <property type="project" value="TreeGrafter"/>
</dbReference>
<dbReference type="FunFam" id="3.40.50.1000:FF:000056">
    <property type="entry name" value="Cation-transporting ATPase"/>
    <property type="match status" value="1"/>
</dbReference>
<dbReference type="SUPFAM" id="SSF81653">
    <property type="entry name" value="Calcium ATPase, transduction domain A"/>
    <property type="match status" value="1"/>
</dbReference>
<feature type="transmembrane region" description="Helical" evidence="14">
    <location>
        <begin position="6"/>
        <end position="28"/>
    </location>
</feature>
<dbReference type="GO" id="GO:0005789">
    <property type="term" value="C:endoplasmic reticulum membrane"/>
    <property type="evidence" value="ECO:0007669"/>
    <property type="project" value="UniProtKB-SubCell"/>
</dbReference>
<dbReference type="SFLD" id="SFLDS00003">
    <property type="entry name" value="Haloacid_Dehalogenase"/>
    <property type="match status" value="1"/>
</dbReference>
<dbReference type="Pfam" id="PF00122">
    <property type="entry name" value="E1-E2_ATPase"/>
    <property type="match status" value="1"/>
</dbReference>
<dbReference type="Proteomes" id="UP000007264">
    <property type="component" value="Unassembled WGS sequence"/>
</dbReference>
<evidence type="ECO:0000256" key="2">
    <source>
        <dbReference type="ARBA" id="ARBA00006000"/>
    </source>
</evidence>
<keyword evidence="10" id="KW-1278">Translocase</keyword>
<dbReference type="OrthoDB" id="48943at2759"/>
<feature type="transmembrane region" description="Helical" evidence="14">
    <location>
        <begin position="1107"/>
        <end position="1125"/>
    </location>
</feature>
<evidence type="ECO:0000256" key="13">
    <source>
        <dbReference type="SAM" id="MobiDB-lite"/>
    </source>
</evidence>
<dbReference type="InterPro" id="IPR023298">
    <property type="entry name" value="ATPase_P-typ_TM_dom_sf"/>
</dbReference>
<dbReference type="Gene3D" id="2.70.150.10">
    <property type="entry name" value="Calcium-transporting ATPase, cytoplasmic transduction domain A"/>
    <property type="match status" value="1"/>
</dbReference>
<keyword evidence="12 14" id="KW-0472">Membrane</keyword>
<dbReference type="SUPFAM" id="SSF56784">
    <property type="entry name" value="HAD-like"/>
    <property type="match status" value="1"/>
</dbReference>
<comment type="similarity">
    <text evidence="2">Belongs to the cation transport ATPase (P-type) (TC 3.A.3) family. Type V subfamily.</text>
</comment>
<protein>
    <submittedName>
        <fullName evidence="16">Cation-transporting ATPase</fullName>
    </submittedName>
</protein>
<dbReference type="SFLD" id="SFLDG00002">
    <property type="entry name" value="C1.7:_P-type_atpase_like"/>
    <property type="match status" value="1"/>
</dbReference>
<feature type="transmembrane region" description="Helical" evidence="14">
    <location>
        <begin position="162"/>
        <end position="181"/>
    </location>
</feature>
<evidence type="ECO:0000256" key="6">
    <source>
        <dbReference type="ARBA" id="ARBA00022741"/>
    </source>
</evidence>
<evidence type="ECO:0000259" key="15">
    <source>
        <dbReference type="Pfam" id="PF00122"/>
    </source>
</evidence>
<evidence type="ECO:0000256" key="14">
    <source>
        <dbReference type="SAM" id="Phobius"/>
    </source>
</evidence>
<accession>I0Z415</accession>
<dbReference type="KEGG" id="csl:COCSUDRAFT_13828"/>
<keyword evidence="11 14" id="KW-1133">Transmembrane helix</keyword>
<dbReference type="InterPro" id="IPR044492">
    <property type="entry name" value="P_typ_ATPase_HD_dom"/>
</dbReference>
<evidence type="ECO:0000256" key="11">
    <source>
        <dbReference type="ARBA" id="ARBA00022989"/>
    </source>
</evidence>
<feature type="transmembrane region" description="Helical" evidence="14">
    <location>
        <begin position="141"/>
        <end position="156"/>
    </location>
</feature>
<dbReference type="InterPro" id="IPR006544">
    <property type="entry name" value="P-type_TPase_V"/>
</dbReference>
<keyword evidence="5" id="KW-0479">Metal-binding</keyword>
<evidence type="ECO:0000313" key="16">
    <source>
        <dbReference type="EMBL" id="EIE25384.1"/>
    </source>
</evidence>
<dbReference type="GO" id="GO:0006874">
    <property type="term" value="P:intracellular calcium ion homeostasis"/>
    <property type="evidence" value="ECO:0007669"/>
    <property type="project" value="TreeGrafter"/>
</dbReference>
<evidence type="ECO:0000256" key="4">
    <source>
        <dbReference type="ARBA" id="ARBA00022692"/>
    </source>
</evidence>
<evidence type="ECO:0000256" key="5">
    <source>
        <dbReference type="ARBA" id="ARBA00022723"/>
    </source>
</evidence>
<keyword evidence="8" id="KW-0067">ATP-binding</keyword>
<dbReference type="PANTHER" id="PTHR45630">
    <property type="entry name" value="CATION-TRANSPORTING ATPASE-RELATED"/>
    <property type="match status" value="1"/>
</dbReference>
<feature type="transmembrane region" description="Helical" evidence="14">
    <location>
        <begin position="955"/>
        <end position="971"/>
    </location>
</feature>
<keyword evidence="17" id="KW-1185">Reference proteome</keyword>
<keyword evidence="7" id="KW-0256">Endoplasmic reticulum</keyword>
<keyword evidence="4 14" id="KW-0812">Transmembrane</keyword>
<dbReference type="GO" id="GO:0046872">
    <property type="term" value="F:metal ion binding"/>
    <property type="evidence" value="ECO:0007669"/>
    <property type="project" value="UniProtKB-KW"/>
</dbReference>
<dbReference type="GeneID" id="17043386"/>
<evidence type="ECO:0000256" key="1">
    <source>
        <dbReference type="ARBA" id="ARBA00004477"/>
    </source>
</evidence>